<dbReference type="CDD" id="cd06262">
    <property type="entry name" value="metallo-hydrolase-like_MBL-fold"/>
    <property type="match status" value="1"/>
</dbReference>
<comment type="cofactor">
    <cofactor evidence="1">
        <name>Zn(2+)</name>
        <dbReference type="ChEBI" id="CHEBI:29105"/>
    </cofactor>
</comment>
<dbReference type="EMBL" id="JQJC01000012">
    <property type="protein sequence ID" value="KGN95098.1"/>
    <property type="molecule type" value="Genomic_DNA"/>
</dbReference>
<evidence type="ECO:0000256" key="2">
    <source>
        <dbReference type="ARBA" id="ARBA00022723"/>
    </source>
</evidence>
<dbReference type="RefSeq" id="WP_036889837.1">
    <property type="nucleotide sequence ID" value="NZ_JQJC01000012.1"/>
</dbReference>
<dbReference type="GO" id="GO:0046872">
    <property type="term" value="F:metal ion binding"/>
    <property type="evidence" value="ECO:0007669"/>
    <property type="project" value="UniProtKB-KW"/>
</dbReference>
<evidence type="ECO:0000256" key="3">
    <source>
        <dbReference type="ARBA" id="ARBA00022801"/>
    </source>
</evidence>
<dbReference type="GO" id="GO:0016787">
    <property type="term" value="F:hydrolase activity"/>
    <property type="evidence" value="ECO:0007669"/>
    <property type="project" value="UniProtKB-KW"/>
</dbReference>
<keyword evidence="3" id="KW-0378">Hydrolase</keyword>
<evidence type="ECO:0000256" key="1">
    <source>
        <dbReference type="ARBA" id="ARBA00001947"/>
    </source>
</evidence>
<dbReference type="Gene3D" id="3.60.15.10">
    <property type="entry name" value="Ribonuclease Z/Hydroxyacylglutathione hydrolase-like"/>
    <property type="match status" value="1"/>
</dbReference>
<evidence type="ECO:0000313" key="6">
    <source>
        <dbReference type="EMBL" id="KGN95098.1"/>
    </source>
</evidence>
<feature type="domain" description="Metallo-beta-lactamase" evidence="5">
    <location>
        <begin position="13"/>
        <end position="196"/>
    </location>
</feature>
<dbReference type="SUPFAM" id="SSF56281">
    <property type="entry name" value="Metallo-hydrolase/oxidoreductase"/>
    <property type="match status" value="1"/>
</dbReference>
<dbReference type="PANTHER" id="PTHR46233">
    <property type="entry name" value="HYDROXYACYLGLUTATHIONE HYDROLASE GLOC"/>
    <property type="match status" value="1"/>
</dbReference>
<keyword evidence="4" id="KW-0862">Zinc</keyword>
<organism evidence="6 7">
    <name type="scientific">Porphyromonas crevioricanis</name>
    <dbReference type="NCBI Taxonomy" id="393921"/>
    <lineage>
        <taxon>Bacteria</taxon>
        <taxon>Pseudomonadati</taxon>
        <taxon>Bacteroidota</taxon>
        <taxon>Bacteroidia</taxon>
        <taxon>Bacteroidales</taxon>
        <taxon>Porphyromonadaceae</taxon>
        <taxon>Porphyromonas</taxon>
    </lineage>
</organism>
<dbReference type="Proteomes" id="UP000030136">
    <property type="component" value="Unassembled WGS sequence"/>
</dbReference>
<dbReference type="InterPro" id="IPR036866">
    <property type="entry name" value="RibonucZ/Hydroxyglut_hydro"/>
</dbReference>
<dbReference type="InterPro" id="IPR051453">
    <property type="entry name" value="MBL_Glyoxalase_II"/>
</dbReference>
<sequence length="213" mass="24416">MIEIQKFVFNEVFENTYVVWDTDTLETAIIDCGCMYPEEKTRLKDFIQSRKLKPTLLLNTHMHFDHCCGNSFVAEEWHLFPQTHRAEIEQMPTPSRQLELFGMQSDCPEVRVQYIDTDSPLKLGKHDVRVLFVPGHSPGHLAFYIPDAASVFVGDVLFLLEIGRCDLWGGSLPTLLQSARTQLFVLPPNTTVYCGHGPETSIGYEMENNPYFR</sequence>
<dbReference type="Pfam" id="PF00753">
    <property type="entry name" value="Lactamase_B"/>
    <property type="match status" value="1"/>
</dbReference>
<dbReference type="InterPro" id="IPR001279">
    <property type="entry name" value="Metallo-B-lactamas"/>
</dbReference>
<dbReference type="SMART" id="SM00849">
    <property type="entry name" value="Lactamase_B"/>
    <property type="match status" value="1"/>
</dbReference>
<evidence type="ECO:0000259" key="5">
    <source>
        <dbReference type="SMART" id="SM00849"/>
    </source>
</evidence>
<protein>
    <submittedName>
        <fullName evidence="6">Metallo-beta-lactamase</fullName>
    </submittedName>
</protein>
<evidence type="ECO:0000256" key="4">
    <source>
        <dbReference type="ARBA" id="ARBA00022833"/>
    </source>
</evidence>
<accession>A0AB34PKI4</accession>
<comment type="caution">
    <text evidence="6">The sequence shown here is derived from an EMBL/GenBank/DDBJ whole genome shotgun (WGS) entry which is preliminary data.</text>
</comment>
<name>A0AB34PKI4_9PORP</name>
<dbReference type="AlphaFoldDB" id="A0AB34PKI4"/>
<keyword evidence="2" id="KW-0479">Metal-binding</keyword>
<dbReference type="PANTHER" id="PTHR46233:SF3">
    <property type="entry name" value="HYDROXYACYLGLUTATHIONE HYDROLASE GLOC"/>
    <property type="match status" value="1"/>
</dbReference>
<proteinExistence type="predicted"/>
<reference evidence="6 7" key="1">
    <citation type="submission" date="2014-08" db="EMBL/GenBank/DDBJ databases">
        <title>Porphyromonas crevioricanis strain:COT-253_OH1447 Genome sequencing.</title>
        <authorList>
            <person name="Wallis C."/>
            <person name="Deusch O."/>
            <person name="O'Flynn C."/>
            <person name="Davis I."/>
            <person name="Jospin G."/>
            <person name="Darling A.E."/>
            <person name="Coil D.A."/>
            <person name="Alexiev A."/>
            <person name="Horsfall A."/>
            <person name="Kirkwood N."/>
            <person name="Harris S."/>
            <person name="Eisen J.A."/>
        </authorList>
    </citation>
    <scope>NUCLEOTIDE SEQUENCE [LARGE SCALE GENOMIC DNA]</scope>
    <source>
        <strain evidence="7">COT-253 OH1447</strain>
    </source>
</reference>
<gene>
    <name evidence="6" type="ORF">HQ38_04800</name>
</gene>
<evidence type="ECO:0000313" key="7">
    <source>
        <dbReference type="Proteomes" id="UP000030136"/>
    </source>
</evidence>